<keyword evidence="6" id="KW-0560">Oxidoreductase</keyword>
<reference evidence="14 15" key="1">
    <citation type="journal article" date="2018" name="Gigascience">
        <title>Genomes of trombidid mites reveal novel predicted allergens and laterally-transferred genes associated with secondary metabolism.</title>
        <authorList>
            <person name="Dong X."/>
            <person name="Chaisiri K."/>
            <person name="Xia D."/>
            <person name="Armstrong S.D."/>
            <person name="Fang Y."/>
            <person name="Donnelly M.J."/>
            <person name="Kadowaki T."/>
            <person name="McGarry J.W."/>
            <person name="Darby A.C."/>
            <person name="Makepeace B.L."/>
        </authorList>
    </citation>
    <scope>NUCLEOTIDE SEQUENCE [LARGE SCALE GENOMIC DNA]</scope>
    <source>
        <strain evidence="14">UoL-UT</strain>
    </source>
</reference>
<dbReference type="EMBL" id="NCKV01001948">
    <property type="protein sequence ID" value="RWS27532.1"/>
    <property type="molecule type" value="Genomic_DNA"/>
</dbReference>
<dbReference type="OrthoDB" id="10253736at2759"/>
<evidence type="ECO:0000256" key="10">
    <source>
        <dbReference type="ARBA" id="ARBA00068717"/>
    </source>
</evidence>
<dbReference type="Pfam" id="PF00106">
    <property type="entry name" value="adh_short"/>
    <property type="match status" value="1"/>
</dbReference>
<evidence type="ECO:0000256" key="11">
    <source>
        <dbReference type="ARBA" id="ARBA00082544"/>
    </source>
</evidence>
<evidence type="ECO:0000256" key="13">
    <source>
        <dbReference type="SAM" id="Phobius"/>
    </source>
</evidence>
<dbReference type="PROSITE" id="PS00061">
    <property type="entry name" value="ADH_SHORT"/>
    <property type="match status" value="1"/>
</dbReference>
<dbReference type="AlphaFoldDB" id="A0A443SJ70"/>
<dbReference type="CDD" id="cd05339">
    <property type="entry name" value="17beta-HSDXI-like_SDR_c"/>
    <property type="match status" value="1"/>
</dbReference>
<accession>A0A443SJ70</accession>
<keyword evidence="7" id="KW-0443">Lipid metabolism</keyword>
<keyword evidence="3 13" id="KW-0812">Transmembrane</keyword>
<dbReference type="GO" id="GO:0005811">
    <property type="term" value="C:lipid droplet"/>
    <property type="evidence" value="ECO:0007669"/>
    <property type="project" value="TreeGrafter"/>
</dbReference>
<protein>
    <recommendedName>
        <fullName evidence="10">Short-chain dehydrogenase/reductase 3</fullName>
    </recommendedName>
    <alternativeName>
        <fullName evidence="11">Retinal short-chain dehydrogenase/reductase 1</fullName>
    </alternativeName>
</protein>
<organism evidence="14 15">
    <name type="scientific">Leptotrombidium deliense</name>
    <dbReference type="NCBI Taxonomy" id="299467"/>
    <lineage>
        <taxon>Eukaryota</taxon>
        <taxon>Metazoa</taxon>
        <taxon>Ecdysozoa</taxon>
        <taxon>Arthropoda</taxon>
        <taxon>Chelicerata</taxon>
        <taxon>Arachnida</taxon>
        <taxon>Acari</taxon>
        <taxon>Acariformes</taxon>
        <taxon>Trombidiformes</taxon>
        <taxon>Prostigmata</taxon>
        <taxon>Anystina</taxon>
        <taxon>Parasitengona</taxon>
        <taxon>Trombiculoidea</taxon>
        <taxon>Trombiculidae</taxon>
        <taxon>Leptotrombidium</taxon>
    </lineage>
</organism>
<dbReference type="GO" id="GO:0052650">
    <property type="term" value="F:all-trans-retinol dehydrogenase (NADP+) activity"/>
    <property type="evidence" value="ECO:0007669"/>
    <property type="project" value="UniProtKB-ARBA"/>
</dbReference>
<dbReference type="STRING" id="299467.A0A443SJ70"/>
<dbReference type="PRINTS" id="PR00080">
    <property type="entry name" value="SDRFAMILY"/>
</dbReference>
<evidence type="ECO:0000256" key="2">
    <source>
        <dbReference type="ARBA" id="ARBA00006484"/>
    </source>
</evidence>
<evidence type="ECO:0000256" key="12">
    <source>
        <dbReference type="RuleBase" id="RU000363"/>
    </source>
</evidence>
<comment type="subcellular location">
    <subcellularLocation>
        <location evidence="1">Membrane</location>
        <topology evidence="1">Multi-pass membrane protein</topology>
    </subcellularLocation>
</comment>
<comment type="function">
    <text evidence="9">Catalyzes the reduction of all-trans-retinal to all-trans-retinol in the presence of NADPH.</text>
</comment>
<evidence type="ECO:0000313" key="14">
    <source>
        <dbReference type="EMBL" id="RWS27532.1"/>
    </source>
</evidence>
<dbReference type="InterPro" id="IPR020904">
    <property type="entry name" value="Sc_DH/Rdtase_CS"/>
</dbReference>
<name>A0A443SJ70_9ACAR</name>
<evidence type="ECO:0000256" key="3">
    <source>
        <dbReference type="ARBA" id="ARBA00022692"/>
    </source>
</evidence>
<feature type="transmembrane region" description="Helical" evidence="13">
    <location>
        <begin position="6"/>
        <end position="29"/>
    </location>
</feature>
<evidence type="ECO:0000256" key="7">
    <source>
        <dbReference type="ARBA" id="ARBA00023098"/>
    </source>
</evidence>
<dbReference type="PANTHER" id="PTHR24322:SF736">
    <property type="entry name" value="RETINOL DEHYDROGENASE 10"/>
    <property type="match status" value="1"/>
</dbReference>
<evidence type="ECO:0000256" key="9">
    <source>
        <dbReference type="ARBA" id="ARBA00059620"/>
    </source>
</evidence>
<keyword evidence="5 13" id="KW-1133">Transmembrane helix</keyword>
<comment type="caution">
    <text evidence="14">The sequence shown here is derived from an EMBL/GenBank/DDBJ whole genome shotgun (WGS) entry which is preliminary data.</text>
</comment>
<evidence type="ECO:0000313" key="15">
    <source>
        <dbReference type="Proteomes" id="UP000288716"/>
    </source>
</evidence>
<dbReference type="FunFam" id="3.40.50.720:FF:000131">
    <property type="entry name" value="Short-chain dehydrogenase/reductase 3"/>
    <property type="match status" value="1"/>
</dbReference>
<dbReference type="PRINTS" id="PR00081">
    <property type="entry name" value="GDHRDH"/>
</dbReference>
<evidence type="ECO:0000256" key="8">
    <source>
        <dbReference type="ARBA" id="ARBA00023136"/>
    </source>
</evidence>
<evidence type="ECO:0000256" key="5">
    <source>
        <dbReference type="ARBA" id="ARBA00022989"/>
    </source>
</evidence>
<proteinExistence type="inferred from homology"/>
<sequence length="314" mass="35134">MKNTSIIKFCLFMFNVIYNCILGVILVFVPKRIRFKKVDNDIVLITGAGNGIGQRLALRFARLGSKVVIWDVNERGLRNTVSLVRKIVPEAKIFSFACDVSNFESVYETAKRVKREVGVVSMLINNAGIVTGKRLLSLQENEIKRTMDVNFLAHFWTCRAFLADMMSTNHGHIVSMGSIAGLTGSPLLTDYAASKYATIGFEESLRYELKADGYNGIHSTIVCPYFVNTGMFNGVRSDVLPFVDSDYLVDQIVSAILVNQEVLFVPRFMYFLYVLKSILPSRATYSLFQSLGGEYAMNTFVGRNRFAGNNGRGI</sequence>
<evidence type="ECO:0000256" key="6">
    <source>
        <dbReference type="ARBA" id="ARBA00023002"/>
    </source>
</evidence>
<keyword evidence="4" id="KW-0521">NADP</keyword>
<gene>
    <name evidence="14" type="ORF">B4U80_00877</name>
</gene>
<evidence type="ECO:0000256" key="1">
    <source>
        <dbReference type="ARBA" id="ARBA00004141"/>
    </source>
</evidence>
<dbReference type="InterPro" id="IPR036291">
    <property type="entry name" value="NAD(P)-bd_dom_sf"/>
</dbReference>
<keyword evidence="8 13" id="KW-0472">Membrane</keyword>
<dbReference type="PANTHER" id="PTHR24322">
    <property type="entry name" value="PKSB"/>
    <property type="match status" value="1"/>
</dbReference>
<evidence type="ECO:0000256" key="4">
    <source>
        <dbReference type="ARBA" id="ARBA00022857"/>
    </source>
</evidence>
<comment type="similarity">
    <text evidence="2 12">Belongs to the short-chain dehydrogenases/reductases (SDR) family.</text>
</comment>
<dbReference type="SUPFAM" id="SSF51735">
    <property type="entry name" value="NAD(P)-binding Rossmann-fold domains"/>
    <property type="match status" value="1"/>
</dbReference>
<dbReference type="Gene3D" id="3.40.50.720">
    <property type="entry name" value="NAD(P)-binding Rossmann-like Domain"/>
    <property type="match status" value="1"/>
</dbReference>
<keyword evidence="15" id="KW-1185">Reference proteome</keyword>
<dbReference type="GO" id="GO:0016020">
    <property type="term" value="C:membrane"/>
    <property type="evidence" value="ECO:0007669"/>
    <property type="project" value="UniProtKB-SubCell"/>
</dbReference>
<dbReference type="InterPro" id="IPR002347">
    <property type="entry name" value="SDR_fam"/>
</dbReference>
<dbReference type="Proteomes" id="UP000288716">
    <property type="component" value="Unassembled WGS sequence"/>
</dbReference>
<dbReference type="VEuPathDB" id="VectorBase:LDEU004507"/>